<dbReference type="PROSITE" id="PS50968">
    <property type="entry name" value="BIOTINYL_LIPOYL"/>
    <property type="match status" value="1"/>
</dbReference>
<accession>A0A4P9C490</accession>
<dbReference type="Pfam" id="PF01597">
    <property type="entry name" value="GCV_H"/>
    <property type="match status" value="1"/>
</dbReference>
<keyword evidence="2" id="KW-0450">Lipoyl</keyword>
<dbReference type="GO" id="GO:0005960">
    <property type="term" value="C:glycine cleavage complex"/>
    <property type="evidence" value="ECO:0007669"/>
    <property type="project" value="InterPro"/>
</dbReference>
<feature type="domain" description="Lipoyl-binding" evidence="3">
    <location>
        <begin position="170"/>
        <end position="252"/>
    </location>
</feature>
<dbReference type="PROSITE" id="PS00189">
    <property type="entry name" value="LIPOYL"/>
    <property type="match status" value="1"/>
</dbReference>
<dbReference type="GO" id="GO:0019464">
    <property type="term" value="P:glycine decarboxylation via glycine cleavage system"/>
    <property type="evidence" value="ECO:0007669"/>
    <property type="project" value="InterPro"/>
</dbReference>
<evidence type="ECO:0000259" key="3">
    <source>
        <dbReference type="PROSITE" id="PS50968"/>
    </source>
</evidence>
<dbReference type="Gene3D" id="2.40.50.100">
    <property type="match status" value="1"/>
</dbReference>
<name>A0A4P9C490_EUBML</name>
<dbReference type="AlphaFoldDB" id="A0A4P9C490"/>
<dbReference type="Proteomes" id="UP000218387">
    <property type="component" value="Chromosome"/>
</dbReference>
<proteinExistence type="inferred from homology"/>
<dbReference type="KEGG" id="emt:CPZ25_001850"/>
<dbReference type="RefSeq" id="WP_096919487.1">
    <property type="nucleotide sequence ID" value="NZ_CP029487.1"/>
</dbReference>
<evidence type="ECO:0000313" key="4">
    <source>
        <dbReference type="EMBL" id="QCT70103.1"/>
    </source>
</evidence>
<dbReference type="CDD" id="cd06848">
    <property type="entry name" value="GCS_H"/>
    <property type="match status" value="1"/>
</dbReference>
<dbReference type="InterPro" id="IPR000089">
    <property type="entry name" value="Biotin_lipoyl"/>
</dbReference>
<dbReference type="PANTHER" id="PTHR11715">
    <property type="entry name" value="GLYCINE CLEAVAGE SYSTEM H PROTEIN"/>
    <property type="match status" value="1"/>
</dbReference>
<dbReference type="InterPro" id="IPR003016">
    <property type="entry name" value="2-oxoA_DH_lipoyl-BS"/>
</dbReference>
<organism evidence="4 5">
    <name type="scientific">Eubacterium maltosivorans</name>
    <dbReference type="NCBI Taxonomy" id="2041044"/>
    <lineage>
        <taxon>Bacteria</taxon>
        <taxon>Bacillati</taxon>
        <taxon>Bacillota</taxon>
        <taxon>Clostridia</taxon>
        <taxon>Eubacteriales</taxon>
        <taxon>Eubacteriaceae</taxon>
        <taxon>Eubacterium</taxon>
    </lineage>
</organism>
<protein>
    <submittedName>
        <fullName evidence="4">Glycine cleavage system protein GcvH</fullName>
    </submittedName>
</protein>
<reference evidence="4 5" key="1">
    <citation type="submission" date="2018-05" db="EMBL/GenBank/DDBJ databases">
        <title>Genome comparison of Eubacterium sp.</title>
        <authorList>
            <person name="Feng Y."/>
            <person name="Sanchez-Andrea I."/>
            <person name="Stams A.J.M."/>
            <person name="De Vos W.M."/>
        </authorList>
    </citation>
    <scope>NUCLEOTIDE SEQUENCE [LARGE SCALE GENOMIC DNA]</scope>
    <source>
        <strain evidence="4 5">YI</strain>
    </source>
</reference>
<evidence type="ECO:0000256" key="1">
    <source>
        <dbReference type="ARBA" id="ARBA00009249"/>
    </source>
</evidence>
<dbReference type="InterPro" id="IPR033753">
    <property type="entry name" value="GCV_H/Fam206"/>
</dbReference>
<dbReference type="GO" id="GO:0005737">
    <property type="term" value="C:cytoplasm"/>
    <property type="evidence" value="ECO:0007669"/>
    <property type="project" value="TreeGrafter"/>
</dbReference>
<dbReference type="NCBIfam" id="NF002270">
    <property type="entry name" value="PRK01202.1"/>
    <property type="match status" value="1"/>
</dbReference>
<dbReference type="InterPro" id="IPR002930">
    <property type="entry name" value="GCV_H"/>
</dbReference>
<gene>
    <name evidence="4" type="ORF">CPZ25_001850</name>
</gene>
<keyword evidence="5" id="KW-1185">Reference proteome</keyword>
<dbReference type="Pfam" id="PF08859">
    <property type="entry name" value="DGC"/>
    <property type="match status" value="1"/>
</dbReference>
<sequence length="282" mass="32023">MKKDFCVLPCNGLDKFAGLLTREVALKLLEDGDHELICPVLYHAAEKRYQKALAEKPLLVIDGCNTKCASKLAAEGHLRVAERINVSESARERGFSLTDYLEMDESVEIFINTLIEGFEEKPDEGKASSFEMPGLVHYKKFSKGKFIFKVPENYYYFNENDCWALVKNGIARVGVTDFIQQNLSDILFVDFPEVGRKLEQFDDVGSVESGKSIFELVSPVSGVVTAINTELEQAPEIVNESPYEGGWIAEIRLTHWDEDAEMLIRDEAYYEIMKRKVEEIEL</sequence>
<dbReference type="GO" id="GO:0009249">
    <property type="term" value="P:protein lipoylation"/>
    <property type="evidence" value="ECO:0007669"/>
    <property type="project" value="TreeGrafter"/>
</dbReference>
<dbReference type="SUPFAM" id="SSF51230">
    <property type="entry name" value="Single hybrid motif"/>
    <property type="match status" value="1"/>
</dbReference>
<evidence type="ECO:0000256" key="2">
    <source>
        <dbReference type="ARBA" id="ARBA00022823"/>
    </source>
</evidence>
<comment type="similarity">
    <text evidence="1">Belongs to the GcvH family.</text>
</comment>
<evidence type="ECO:0000313" key="5">
    <source>
        <dbReference type="Proteomes" id="UP000218387"/>
    </source>
</evidence>
<dbReference type="EMBL" id="CP029487">
    <property type="protein sequence ID" value="QCT70103.1"/>
    <property type="molecule type" value="Genomic_DNA"/>
</dbReference>
<dbReference type="InterPro" id="IPR011053">
    <property type="entry name" value="Single_hybrid_motif"/>
</dbReference>
<dbReference type="InterPro" id="IPR014958">
    <property type="entry name" value="DGC"/>
</dbReference>
<dbReference type="PANTHER" id="PTHR11715:SF3">
    <property type="entry name" value="GLYCINE CLEAVAGE SYSTEM H PROTEIN-RELATED"/>
    <property type="match status" value="1"/>
</dbReference>